<sequence length="368" mass="37494">MKLSHVGRSAAVLAIGALALTACGSDNPTGNAGGGAGESSEAKGTLTGIGASSQQAAMTAWQSGFQSANNGATVQYSPDGSGAGRKAFLAGGANFAGSDAYLTDDEASQAKKQCGDGGAMDLPVYVSPISVAFNLPGVKSLNLDAPTIAKIFTGEIKKWNADEIKKQNPDADLPDTAVTVVHRSDDSGTTENFTDYLAKAAPKVWTDKPAQAWPAKYAAENNKGTSGVVSTTKSTVGAVTYADSSAVGDLGTAAIKVGEKYVTHSADAAAKAVEASQQVEGRGKHDMAIDIDRATTEAGAYPLVLISYHVVCSQYASKETADLVRAFESYVVSEEGQKAAADSAGSAPLSQSLRDQAKAAVESITAKG</sequence>
<dbReference type="CDD" id="cd13565">
    <property type="entry name" value="PBP2_PstS"/>
    <property type="match status" value="1"/>
</dbReference>
<keyword evidence="8" id="KW-1185">Reference proteome</keyword>
<dbReference type="Proteomes" id="UP000315730">
    <property type="component" value="Unassembled WGS sequence"/>
</dbReference>
<dbReference type="NCBIfam" id="TIGR00975">
    <property type="entry name" value="3a0107s03"/>
    <property type="match status" value="1"/>
</dbReference>
<keyword evidence="3 4" id="KW-0592">Phosphate transport</keyword>
<dbReference type="RefSeq" id="WP_141269144.1">
    <property type="nucleotide sequence ID" value="NZ_BJNW01000006.1"/>
</dbReference>
<name>A0A4Y4D571_KOCVA</name>
<evidence type="ECO:0000256" key="1">
    <source>
        <dbReference type="ARBA" id="ARBA00008725"/>
    </source>
</evidence>
<evidence type="ECO:0000313" key="8">
    <source>
        <dbReference type="Proteomes" id="UP000315730"/>
    </source>
</evidence>
<reference evidence="7 8" key="1">
    <citation type="submission" date="2019-06" db="EMBL/GenBank/DDBJ databases">
        <title>Whole genome shotgun sequence of Kocuria varians NBRC 15358.</title>
        <authorList>
            <person name="Hosoyama A."/>
            <person name="Uohara A."/>
            <person name="Ohji S."/>
            <person name="Ichikawa N."/>
        </authorList>
    </citation>
    <scope>NUCLEOTIDE SEQUENCE [LARGE SCALE GENOMIC DNA]</scope>
    <source>
        <strain evidence="7 8">NBRC 15358</strain>
    </source>
</reference>
<dbReference type="InterPro" id="IPR024370">
    <property type="entry name" value="PBP_domain"/>
</dbReference>
<dbReference type="PROSITE" id="PS51257">
    <property type="entry name" value="PROKAR_LIPOPROTEIN"/>
    <property type="match status" value="1"/>
</dbReference>
<dbReference type="InterPro" id="IPR005673">
    <property type="entry name" value="ABC_phos-bd_PstS"/>
</dbReference>
<dbReference type="SUPFAM" id="SSF53850">
    <property type="entry name" value="Periplasmic binding protein-like II"/>
    <property type="match status" value="1"/>
</dbReference>
<dbReference type="InterPro" id="IPR050962">
    <property type="entry name" value="Phosphate-bind_PstS"/>
</dbReference>
<dbReference type="OrthoDB" id="9801510at2"/>
<keyword evidence="2 4" id="KW-0813">Transport</keyword>
<dbReference type="Gene3D" id="3.40.190.10">
    <property type="entry name" value="Periplasmic binding protein-like II"/>
    <property type="match status" value="2"/>
</dbReference>
<proteinExistence type="inferred from homology"/>
<comment type="similarity">
    <text evidence="1 4">Belongs to the PstS family.</text>
</comment>
<dbReference type="PIRSF" id="PIRSF002756">
    <property type="entry name" value="PstS"/>
    <property type="match status" value="1"/>
</dbReference>
<feature type="domain" description="PBP" evidence="6">
    <location>
        <begin position="39"/>
        <end position="335"/>
    </location>
</feature>
<dbReference type="GO" id="GO:0035435">
    <property type="term" value="P:phosphate ion transmembrane transport"/>
    <property type="evidence" value="ECO:0007669"/>
    <property type="project" value="InterPro"/>
</dbReference>
<dbReference type="GO" id="GO:0042301">
    <property type="term" value="F:phosphate ion binding"/>
    <property type="evidence" value="ECO:0007669"/>
    <property type="project" value="InterPro"/>
</dbReference>
<accession>A0A4Y4D571</accession>
<evidence type="ECO:0000256" key="3">
    <source>
        <dbReference type="ARBA" id="ARBA00022592"/>
    </source>
</evidence>
<evidence type="ECO:0000313" key="7">
    <source>
        <dbReference type="EMBL" id="GEC98824.1"/>
    </source>
</evidence>
<protein>
    <recommendedName>
        <fullName evidence="4">Phosphate-binding protein</fullName>
    </recommendedName>
</protein>
<dbReference type="PANTHER" id="PTHR42996:SF1">
    <property type="entry name" value="PHOSPHATE-BINDING PROTEIN PSTS"/>
    <property type="match status" value="1"/>
</dbReference>
<dbReference type="EMBL" id="BJNW01000006">
    <property type="protein sequence ID" value="GEC98824.1"/>
    <property type="molecule type" value="Genomic_DNA"/>
</dbReference>
<evidence type="ECO:0000256" key="4">
    <source>
        <dbReference type="PIRNR" id="PIRNR002756"/>
    </source>
</evidence>
<dbReference type="PANTHER" id="PTHR42996">
    <property type="entry name" value="PHOSPHATE-BINDING PROTEIN PSTS"/>
    <property type="match status" value="1"/>
</dbReference>
<dbReference type="GO" id="GO:0043190">
    <property type="term" value="C:ATP-binding cassette (ABC) transporter complex"/>
    <property type="evidence" value="ECO:0007669"/>
    <property type="project" value="InterPro"/>
</dbReference>
<feature type="signal peptide" evidence="5">
    <location>
        <begin position="1"/>
        <end position="24"/>
    </location>
</feature>
<comment type="caution">
    <text evidence="7">The sequence shown here is derived from an EMBL/GenBank/DDBJ whole genome shotgun (WGS) entry which is preliminary data.</text>
</comment>
<keyword evidence="5" id="KW-0732">Signal</keyword>
<evidence type="ECO:0000256" key="2">
    <source>
        <dbReference type="ARBA" id="ARBA00022448"/>
    </source>
</evidence>
<organism evidence="7 8">
    <name type="scientific">Kocuria varians</name>
    <name type="common">Micrococcus varians</name>
    <dbReference type="NCBI Taxonomy" id="1272"/>
    <lineage>
        <taxon>Bacteria</taxon>
        <taxon>Bacillati</taxon>
        <taxon>Actinomycetota</taxon>
        <taxon>Actinomycetes</taxon>
        <taxon>Micrococcales</taxon>
        <taxon>Micrococcaceae</taxon>
        <taxon>Kocuria</taxon>
    </lineage>
</organism>
<gene>
    <name evidence="7" type="ORF">KVA01_09790</name>
</gene>
<dbReference type="STRING" id="1272.GCA_900014985_02531"/>
<feature type="chain" id="PRO_5021361414" description="Phosphate-binding protein" evidence="5">
    <location>
        <begin position="25"/>
        <end position="368"/>
    </location>
</feature>
<evidence type="ECO:0000259" key="6">
    <source>
        <dbReference type="Pfam" id="PF12849"/>
    </source>
</evidence>
<dbReference type="AlphaFoldDB" id="A0A4Y4D571"/>
<evidence type="ECO:0000256" key="5">
    <source>
        <dbReference type="SAM" id="SignalP"/>
    </source>
</evidence>
<dbReference type="Pfam" id="PF12849">
    <property type="entry name" value="PBP_like_2"/>
    <property type="match status" value="1"/>
</dbReference>